<dbReference type="Gene3D" id="1.10.357.10">
    <property type="entry name" value="Tetracycline Repressor, domain 2"/>
    <property type="match status" value="1"/>
</dbReference>
<dbReference type="InterPro" id="IPR050679">
    <property type="entry name" value="Bact_HTH_transcr_reg"/>
</dbReference>
<dbReference type="Pfam" id="PF00392">
    <property type="entry name" value="GntR"/>
    <property type="match status" value="1"/>
</dbReference>
<name>A0A9X3NNI9_9ACTN</name>
<evidence type="ECO:0000259" key="6">
    <source>
        <dbReference type="PROSITE" id="PS50949"/>
    </source>
</evidence>
<dbReference type="PANTHER" id="PTHR44846:SF17">
    <property type="entry name" value="GNTR-FAMILY TRANSCRIPTIONAL REGULATOR"/>
    <property type="match status" value="1"/>
</dbReference>
<comment type="caution">
    <text evidence="8">The sequence shown here is derived from an EMBL/GenBank/DDBJ whole genome shotgun (WGS) entry which is preliminary data.</text>
</comment>
<dbReference type="GO" id="GO:0045892">
    <property type="term" value="P:negative regulation of DNA-templated transcription"/>
    <property type="evidence" value="ECO:0007669"/>
    <property type="project" value="InterPro"/>
</dbReference>
<dbReference type="Gene3D" id="1.10.10.10">
    <property type="entry name" value="Winged helix-like DNA-binding domain superfamily/Winged helix DNA-binding domain"/>
    <property type="match status" value="1"/>
</dbReference>
<dbReference type="Gene3D" id="1.10.10.60">
    <property type="entry name" value="Homeodomain-like"/>
    <property type="match status" value="1"/>
</dbReference>
<accession>A0A9X3NNI9</accession>
<dbReference type="InterPro" id="IPR001647">
    <property type="entry name" value="HTH_TetR"/>
</dbReference>
<dbReference type="InterPro" id="IPR004111">
    <property type="entry name" value="Repressor_TetR_C"/>
</dbReference>
<evidence type="ECO:0000259" key="7">
    <source>
        <dbReference type="PROSITE" id="PS50977"/>
    </source>
</evidence>
<evidence type="ECO:0000256" key="4">
    <source>
        <dbReference type="PROSITE-ProRule" id="PRU00335"/>
    </source>
</evidence>
<dbReference type="PROSITE" id="PS50977">
    <property type="entry name" value="HTH_TETR_2"/>
    <property type="match status" value="1"/>
</dbReference>
<dbReference type="GO" id="GO:0003677">
    <property type="term" value="F:DNA binding"/>
    <property type="evidence" value="ECO:0007669"/>
    <property type="project" value="UniProtKB-UniRule"/>
</dbReference>
<dbReference type="GO" id="GO:0003700">
    <property type="term" value="F:DNA-binding transcription factor activity"/>
    <property type="evidence" value="ECO:0007669"/>
    <property type="project" value="InterPro"/>
</dbReference>
<dbReference type="InterPro" id="IPR036388">
    <property type="entry name" value="WH-like_DNA-bd_sf"/>
</dbReference>
<proteinExistence type="predicted"/>
<dbReference type="SUPFAM" id="SSF48498">
    <property type="entry name" value="Tetracyclin repressor-like, C-terminal domain"/>
    <property type="match status" value="1"/>
</dbReference>
<evidence type="ECO:0000313" key="9">
    <source>
        <dbReference type="Proteomes" id="UP001140076"/>
    </source>
</evidence>
<sequence length="325" mass="34830">MDGHPAPEDRRAAPASVRIAAELRRDIAAGRLRPGDRVPSTREITRRWGVAMATATKVITTLRQEGLVRTLPGVGTVVGEPRPAPRPAPTGPAAQGRSARRRPGAGTRLARSAVVRTAVEIADAEGLEGVSMRRVAAELGAAPMALYRHVPAKEDLLRLMVEAVFAEHPPPDPAPEGLRAALAAGARVQWRLCRRHPWVVRLMSIARPVLTPSTVDHTEWAVRVLTRHGVGGAEALHAVVALTGYVLGMATQVSDDTEAAHETGLHHAQWWAAREPVLSRLEATGRYPHLFAHAAPPPDLDESFEFGLEGFLAGLEARLVGGPGR</sequence>
<evidence type="ECO:0000256" key="5">
    <source>
        <dbReference type="SAM" id="MobiDB-lite"/>
    </source>
</evidence>
<dbReference type="RefSeq" id="WP_270074276.1">
    <property type="nucleotide sequence ID" value="NZ_JAJAQC010000047.1"/>
</dbReference>
<protein>
    <submittedName>
        <fullName evidence="8">TetR/AcrR family transcriptional regulator C-terminal domain-containing protein</fullName>
    </submittedName>
</protein>
<dbReference type="EMBL" id="JAJAQC010000047">
    <property type="protein sequence ID" value="MDA0567022.1"/>
    <property type="molecule type" value="Genomic_DNA"/>
</dbReference>
<evidence type="ECO:0000256" key="1">
    <source>
        <dbReference type="ARBA" id="ARBA00023015"/>
    </source>
</evidence>
<keyword evidence="2 4" id="KW-0238">DNA-binding</keyword>
<dbReference type="SUPFAM" id="SSF46785">
    <property type="entry name" value="Winged helix' DNA-binding domain"/>
    <property type="match status" value="1"/>
</dbReference>
<gene>
    <name evidence="8" type="ORF">LG943_22275</name>
</gene>
<feature type="domain" description="HTH gntR-type" evidence="6">
    <location>
        <begin position="13"/>
        <end position="81"/>
    </location>
</feature>
<organism evidence="8 9">
    <name type="scientific">Streptomonospora mangrovi</name>
    <dbReference type="NCBI Taxonomy" id="2883123"/>
    <lineage>
        <taxon>Bacteria</taxon>
        <taxon>Bacillati</taxon>
        <taxon>Actinomycetota</taxon>
        <taxon>Actinomycetes</taxon>
        <taxon>Streptosporangiales</taxon>
        <taxon>Nocardiopsidaceae</taxon>
        <taxon>Streptomonospora</taxon>
    </lineage>
</organism>
<evidence type="ECO:0000256" key="2">
    <source>
        <dbReference type="ARBA" id="ARBA00023125"/>
    </source>
</evidence>
<keyword evidence="3" id="KW-0804">Transcription</keyword>
<feature type="DNA-binding region" description="H-T-H motif" evidence="4">
    <location>
        <begin position="131"/>
        <end position="150"/>
    </location>
</feature>
<dbReference type="InterPro" id="IPR036390">
    <property type="entry name" value="WH_DNA-bd_sf"/>
</dbReference>
<keyword evidence="9" id="KW-1185">Reference proteome</keyword>
<dbReference type="CDD" id="cd07377">
    <property type="entry name" value="WHTH_GntR"/>
    <property type="match status" value="1"/>
</dbReference>
<evidence type="ECO:0000256" key="3">
    <source>
        <dbReference type="ARBA" id="ARBA00023163"/>
    </source>
</evidence>
<feature type="domain" description="HTH tetR-type" evidence="7">
    <location>
        <begin position="108"/>
        <end position="168"/>
    </location>
</feature>
<dbReference type="InterPro" id="IPR000524">
    <property type="entry name" value="Tscrpt_reg_HTH_GntR"/>
</dbReference>
<dbReference type="InterPro" id="IPR009057">
    <property type="entry name" value="Homeodomain-like_sf"/>
</dbReference>
<reference evidence="8" key="1">
    <citation type="submission" date="2021-10" db="EMBL/GenBank/DDBJ databases">
        <title>Streptomonospora sp. nov., isolated from mangrove soil.</title>
        <authorList>
            <person name="Chen X."/>
            <person name="Ge X."/>
            <person name="Liu W."/>
        </authorList>
    </citation>
    <scope>NUCLEOTIDE SEQUENCE</scope>
    <source>
        <strain evidence="8">S1-112</strain>
    </source>
</reference>
<dbReference type="SMART" id="SM00345">
    <property type="entry name" value="HTH_GNTR"/>
    <property type="match status" value="1"/>
</dbReference>
<evidence type="ECO:0000313" key="8">
    <source>
        <dbReference type="EMBL" id="MDA0567022.1"/>
    </source>
</evidence>
<dbReference type="Pfam" id="PF00440">
    <property type="entry name" value="TetR_N"/>
    <property type="match status" value="1"/>
</dbReference>
<dbReference type="AlphaFoldDB" id="A0A9X3NNI9"/>
<feature type="region of interest" description="Disordered" evidence="5">
    <location>
        <begin position="74"/>
        <end position="108"/>
    </location>
</feature>
<dbReference type="Proteomes" id="UP001140076">
    <property type="component" value="Unassembled WGS sequence"/>
</dbReference>
<dbReference type="PANTHER" id="PTHR44846">
    <property type="entry name" value="MANNOSYL-D-GLYCERATE TRANSPORT/METABOLISM SYSTEM REPRESSOR MNGR-RELATED"/>
    <property type="match status" value="1"/>
</dbReference>
<keyword evidence="1" id="KW-0805">Transcription regulation</keyword>
<dbReference type="Pfam" id="PF02909">
    <property type="entry name" value="TetR_C_1"/>
    <property type="match status" value="1"/>
</dbReference>
<dbReference type="SUPFAM" id="SSF46689">
    <property type="entry name" value="Homeodomain-like"/>
    <property type="match status" value="1"/>
</dbReference>
<dbReference type="InterPro" id="IPR036271">
    <property type="entry name" value="Tet_transcr_reg_TetR-rel_C_sf"/>
</dbReference>
<dbReference type="PROSITE" id="PS50949">
    <property type="entry name" value="HTH_GNTR"/>
    <property type="match status" value="1"/>
</dbReference>